<proteinExistence type="predicted"/>
<dbReference type="InterPro" id="IPR038750">
    <property type="entry name" value="YczE/YyaS-like"/>
</dbReference>
<feature type="transmembrane region" description="Helical" evidence="1">
    <location>
        <begin position="105"/>
        <end position="126"/>
    </location>
</feature>
<dbReference type="EMBL" id="JAMQJZ010000005">
    <property type="protein sequence ID" value="MDC3420409.1"/>
    <property type="molecule type" value="Genomic_DNA"/>
</dbReference>
<dbReference type="Pfam" id="PF19700">
    <property type="entry name" value="DUF6198"/>
    <property type="match status" value="1"/>
</dbReference>
<dbReference type="PANTHER" id="PTHR40078">
    <property type="entry name" value="INTEGRAL MEMBRANE PROTEIN-RELATED"/>
    <property type="match status" value="1"/>
</dbReference>
<protein>
    <submittedName>
        <fullName evidence="2">YitT family protein</fullName>
    </submittedName>
</protein>
<keyword evidence="1" id="KW-0812">Transmembrane</keyword>
<feature type="transmembrane region" description="Helical" evidence="1">
    <location>
        <begin position="7"/>
        <end position="26"/>
    </location>
</feature>
<dbReference type="AlphaFoldDB" id="A0A9X3WNC5"/>
<reference evidence="2" key="1">
    <citation type="submission" date="2022-06" db="EMBL/GenBank/DDBJ databases">
        <title>Aquibacillus sp. a new bacterium isolated from soil saline samples.</title>
        <authorList>
            <person name="Galisteo C."/>
            <person name="De La Haba R."/>
            <person name="Sanchez-Porro C."/>
            <person name="Ventosa A."/>
        </authorList>
    </citation>
    <scope>NUCLEOTIDE SEQUENCE</scope>
    <source>
        <strain evidence="2">JCM 12387</strain>
    </source>
</reference>
<evidence type="ECO:0000256" key="1">
    <source>
        <dbReference type="SAM" id="Phobius"/>
    </source>
</evidence>
<sequence>MRFIREGFLFFVSGILILTLGIALTIQSTLGASPFDALLVGLHRTFGLTIGSWEIVVGLTMVLCNALAEKKKPEYLALLTSLITGAGIDFWLFLIRGWIEPSSWIGQYICLTLGILLTGVGVATYLQSKFAPNPLDRSMLVMSKLTGWSVTYSRACISLVLVVLAFFFDGAIGIGTLINALVTGALITYFIPYVKRFRNTLPTIVKGNT</sequence>
<feature type="transmembrane region" description="Helical" evidence="1">
    <location>
        <begin position="147"/>
        <end position="168"/>
    </location>
</feature>
<evidence type="ECO:0000313" key="3">
    <source>
        <dbReference type="Proteomes" id="UP001145072"/>
    </source>
</evidence>
<name>A0A9X3WNC5_9BACI</name>
<comment type="caution">
    <text evidence="2">The sequence shown here is derived from an EMBL/GenBank/DDBJ whole genome shotgun (WGS) entry which is preliminary data.</text>
</comment>
<keyword evidence="1" id="KW-1133">Transmembrane helix</keyword>
<feature type="transmembrane region" description="Helical" evidence="1">
    <location>
        <begin position="174"/>
        <end position="194"/>
    </location>
</feature>
<keyword evidence="1" id="KW-0472">Membrane</keyword>
<organism evidence="2 3">
    <name type="scientific">Aquibacillus koreensis</name>
    <dbReference type="NCBI Taxonomy" id="279446"/>
    <lineage>
        <taxon>Bacteria</taxon>
        <taxon>Bacillati</taxon>
        <taxon>Bacillota</taxon>
        <taxon>Bacilli</taxon>
        <taxon>Bacillales</taxon>
        <taxon>Bacillaceae</taxon>
        <taxon>Aquibacillus</taxon>
    </lineage>
</organism>
<gene>
    <name evidence="2" type="ORF">NC661_08525</name>
</gene>
<dbReference type="PANTHER" id="PTHR40078:SF1">
    <property type="entry name" value="INTEGRAL MEMBRANE PROTEIN"/>
    <property type="match status" value="1"/>
</dbReference>
<dbReference type="Proteomes" id="UP001145072">
    <property type="component" value="Unassembled WGS sequence"/>
</dbReference>
<feature type="transmembrane region" description="Helical" evidence="1">
    <location>
        <begin position="46"/>
        <end position="68"/>
    </location>
</feature>
<feature type="transmembrane region" description="Helical" evidence="1">
    <location>
        <begin position="75"/>
        <end position="99"/>
    </location>
</feature>
<dbReference type="RefSeq" id="WP_259869047.1">
    <property type="nucleotide sequence ID" value="NZ_JAMQJZ010000005.1"/>
</dbReference>
<keyword evidence="3" id="KW-1185">Reference proteome</keyword>
<accession>A0A9X3WNC5</accession>
<evidence type="ECO:0000313" key="2">
    <source>
        <dbReference type="EMBL" id="MDC3420409.1"/>
    </source>
</evidence>